<sequence length="107" mass="11999">MDLTKQKCVACEGAVKPLDRKQAEEKLKEAPGWKLTSDAKSITKSYTFKDFKEALEFVNKVGHLAEDEGHHPDIHLTGYKNVRIDLTTHAIDGLFINDFILASKIDA</sequence>
<proteinExistence type="inferred from homology"/>
<dbReference type="PANTHER" id="PTHR12599">
    <property type="entry name" value="PTERIN-4-ALPHA-CARBINOLAMINE DEHYDRATASE"/>
    <property type="match status" value="1"/>
</dbReference>
<evidence type="ECO:0000256" key="1">
    <source>
        <dbReference type="ARBA" id="ARBA00001554"/>
    </source>
</evidence>
<dbReference type="PANTHER" id="PTHR12599:SF0">
    <property type="entry name" value="PTERIN-4-ALPHA-CARBINOLAMINE DEHYDRATASE"/>
    <property type="match status" value="1"/>
</dbReference>
<dbReference type="EC" id="4.2.1.96" evidence="3"/>
<dbReference type="GO" id="GO:0006729">
    <property type="term" value="P:tetrahydrobiopterin biosynthetic process"/>
    <property type="evidence" value="ECO:0007669"/>
    <property type="project" value="InterPro"/>
</dbReference>
<protein>
    <recommendedName>
        <fullName evidence="3">4a-hydroxytetrahydrobiopterin dehydratase</fullName>
        <ecNumber evidence="3">4.2.1.96</ecNumber>
    </recommendedName>
</protein>
<keyword evidence="4" id="KW-0456">Lyase</keyword>
<evidence type="ECO:0000256" key="4">
    <source>
        <dbReference type="ARBA" id="ARBA00023239"/>
    </source>
</evidence>
<comment type="caution">
    <text evidence="5">The sequence shown here is derived from an EMBL/GenBank/DDBJ whole genome shotgun (WGS) entry which is preliminary data.</text>
</comment>
<dbReference type="NCBIfam" id="NF002017">
    <property type="entry name" value="PRK00823.1-2"/>
    <property type="match status" value="1"/>
</dbReference>
<dbReference type="SUPFAM" id="SSF55248">
    <property type="entry name" value="PCD-like"/>
    <property type="match status" value="1"/>
</dbReference>
<reference evidence="6" key="1">
    <citation type="submission" date="2017-09" db="EMBL/GenBank/DDBJ databases">
        <title>Depth-based differentiation of microbial function through sediment-hosted aquifers and enrichment of novel symbionts in the deep terrestrial subsurface.</title>
        <authorList>
            <person name="Probst A.J."/>
            <person name="Ladd B."/>
            <person name="Jarett J.K."/>
            <person name="Geller-Mcgrath D.E."/>
            <person name="Sieber C.M.K."/>
            <person name="Emerson J.B."/>
            <person name="Anantharaman K."/>
            <person name="Thomas B.C."/>
            <person name="Malmstrom R."/>
            <person name="Stieglmeier M."/>
            <person name="Klingl A."/>
            <person name="Woyke T."/>
            <person name="Ryan C.M."/>
            <person name="Banfield J.F."/>
        </authorList>
    </citation>
    <scope>NUCLEOTIDE SEQUENCE [LARGE SCALE GENOMIC DNA]</scope>
</reference>
<dbReference type="Gene3D" id="3.30.1360.20">
    <property type="entry name" value="Transcriptional coactivator/pterin dehydratase"/>
    <property type="match status" value="1"/>
</dbReference>
<name>A0A2H0VZN2_9BACT</name>
<dbReference type="InterPro" id="IPR036428">
    <property type="entry name" value="PCD_sf"/>
</dbReference>
<dbReference type="CDD" id="cd00913">
    <property type="entry name" value="PCD_DCoH_subfamily_a"/>
    <property type="match status" value="1"/>
</dbReference>
<evidence type="ECO:0000256" key="3">
    <source>
        <dbReference type="ARBA" id="ARBA00013252"/>
    </source>
</evidence>
<organism evidence="5 6">
    <name type="scientific">Candidatus Buchananbacteria bacterium CG10_big_fil_rev_8_21_14_0_10_42_9</name>
    <dbReference type="NCBI Taxonomy" id="1974526"/>
    <lineage>
        <taxon>Bacteria</taxon>
        <taxon>Candidatus Buchananiibacteriota</taxon>
    </lineage>
</organism>
<evidence type="ECO:0000313" key="6">
    <source>
        <dbReference type="Proteomes" id="UP000230935"/>
    </source>
</evidence>
<gene>
    <name evidence="5" type="ORF">COT81_05920</name>
</gene>
<evidence type="ECO:0000256" key="2">
    <source>
        <dbReference type="ARBA" id="ARBA00006472"/>
    </source>
</evidence>
<dbReference type="Pfam" id="PF01329">
    <property type="entry name" value="Pterin_4a"/>
    <property type="match status" value="1"/>
</dbReference>
<dbReference type="AlphaFoldDB" id="A0A2H0VZN2"/>
<accession>A0A2H0VZN2</accession>
<comment type="catalytic activity">
    <reaction evidence="1">
        <text>(4aS,6R)-4a-hydroxy-L-erythro-5,6,7,8-tetrahydrobiopterin = (6R)-L-erythro-6,7-dihydrobiopterin + H2O</text>
        <dbReference type="Rhea" id="RHEA:11920"/>
        <dbReference type="ChEBI" id="CHEBI:15377"/>
        <dbReference type="ChEBI" id="CHEBI:15642"/>
        <dbReference type="ChEBI" id="CHEBI:43120"/>
        <dbReference type="EC" id="4.2.1.96"/>
    </reaction>
</comment>
<dbReference type="GO" id="GO:0008124">
    <property type="term" value="F:4-alpha-hydroxytetrahydrobiopterin dehydratase activity"/>
    <property type="evidence" value="ECO:0007669"/>
    <property type="project" value="UniProtKB-EC"/>
</dbReference>
<dbReference type="Proteomes" id="UP000230935">
    <property type="component" value="Unassembled WGS sequence"/>
</dbReference>
<evidence type="ECO:0000313" key="5">
    <source>
        <dbReference type="EMBL" id="PIS04554.1"/>
    </source>
</evidence>
<comment type="similarity">
    <text evidence="2">Belongs to the pterin-4-alpha-carbinolamine dehydratase family.</text>
</comment>
<dbReference type="InterPro" id="IPR001533">
    <property type="entry name" value="Pterin_deHydtase"/>
</dbReference>
<dbReference type="EMBL" id="PEZZ01000050">
    <property type="protein sequence ID" value="PIS04554.1"/>
    <property type="molecule type" value="Genomic_DNA"/>
</dbReference>